<name>A0ABD3R092_9STRA</name>
<feature type="compositionally biased region" description="Basic and acidic residues" evidence="1">
    <location>
        <begin position="64"/>
        <end position="75"/>
    </location>
</feature>
<feature type="compositionally biased region" description="Low complexity" evidence="1">
    <location>
        <begin position="19"/>
        <end position="28"/>
    </location>
</feature>
<proteinExistence type="predicted"/>
<keyword evidence="3" id="KW-1185">Reference proteome</keyword>
<sequence>MNSEEDGSHDDGEGGRSRSGGSIPQNNVDDVRVDHNNINNYTNNFDNYLKLRTKSIRDALGIRGGDDENDARCGDGDDATNPTARRRRYNHFTTPLNPTSREDEQRRRSAAAAIAIASNASSVSSSSSFTDHERSNVVDVFVGIFVERMGEAASSGRLARAWRNTTTPRDDGGGWRSWSSLSSSPRSTSSWSGGAHHSATDGDDEFVVDGKNYDRERELIAPHLTPLIWGGSCMLLTLSSLRFGRRYQRGIGGGTWRYRVVGRGNGTNVNTVHRDVRVAIDGRGDRMGIAHRAMRVRASDIGRLQRTTPNDAHHGIVDGIHPKQLDVVDERDVMTGLGTLFVDMALSCLFGMSVSAFLTRSDVLASDLATAPLLDGDSVLAEELCGPFVNQMDVVNGMTMTRRRSPPPSPLEHRSVDDDGGGPNSIELAMTAADEVEGEVSYSDIWKDENLGDFDSLRAIRDFVANCREREIRAMGRRGAKNGSE</sequence>
<gene>
    <name evidence="2" type="ORF">ACHAXA_004990</name>
</gene>
<evidence type="ECO:0000313" key="2">
    <source>
        <dbReference type="EMBL" id="KAL3806124.1"/>
    </source>
</evidence>
<feature type="region of interest" description="Disordered" evidence="1">
    <location>
        <begin position="164"/>
        <end position="207"/>
    </location>
</feature>
<feature type="region of interest" description="Disordered" evidence="1">
    <location>
        <begin position="62"/>
        <end position="111"/>
    </location>
</feature>
<protein>
    <submittedName>
        <fullName evidence="2">Uncharacterized protein</fullName>
    </submittedName>
</protein>
<dbReference type="AlphaFoldDB" id="A0ABD3R092"/>
<feature type="region of interest" description="Disordered" evidence="1">
    <location>
        <begin position="399"/>
        <end position="424"/>
    </location>
</feature>
<feature type="compositionally biased region" description="Low complexity" evidence="1">
    <location>
        <begin position="176"/>
        <end position="194"/>
    </location>
</feature>
<dbReference type="EMBL" id="JALLPB020000886">
    <property type="protein sequence ID" value="KAL3806124.1"/>
    <property type="molecule type" value="Genomic_DNA"/>
</dbReference>
<accession>A0ABD3R092</accession>
<organism evidence="2 3">
    <name type="scientific">Cyclostephanos tholiformis</name>
    <dbReference type="NCBI Taxonomy" id="382380"/>
    <lineage>
        <taxon>Eukaryota</taxon>
        <taxon>Sar</taxon>
        <taxon>Stramenopiles</taxon>
        <taxon>Ochrophyta</taxon>
        <taxon>Bacillariophyta</taxon>
        <taxon>Coscinodiscophyceae</taxon>
        <taxon>Thalassiosirophycidae</taxon>
        <taxon>Stephanodiscales</taxon>
        <taxon>Stephanodiscaceae</taxon>
        <taxon>Cyclostephanos</taxon>
    </lineage>
</organism>
<evidence type="ECO:0000256" key="1">
    <source>
        <dbReference type="SAM" id="MobiDB-lite"/>
    </source>
</evidence>
<reference evidence="2 3" key="1">
    <citation type="submission" date="2024-10" db="EMBL/GenBank/DDBJ databases">
        <title>Updated reference genomes for cyclostephanoid diatoms.</title>
        <authorList>
            <person name="Roberts W.R."/>
            <person name="Alverson A.J."/>
        </authorList>
    </citation>
    <scope>NUCLEOTIDE SEQUENCE [LARGE SCALE GENOMIC DNA]</scope>
    <source>
        <strain evidence="2 3">AJA228-03</strain>
    </source>
</reference>
<comment type="caution">
    <text evidence="2">The sequence shown here is derived from an EMBL/GenBank/DDBJ whole genome shotgun (WGS) entry which is preliminary data.</text>
</comment>
<feature type="region of interest" description="Disordered" evidence="1">
    <location>
        <begin position="1"/>
        <end position="32"/>
    </location>
</feature>
<dbReference type="Proteomes" id="UP001530377">
    <property type="component" value="Unassembled WGS sequence"/>
</dbReference>
<evidence type="ECO:0000313" key="3">
    <source>
        <dbReference type="Proteomes" id="UP001530377"/>
    </source>
</evidence>